<dbReference type="InterPro" id="IPR001129">
    <property type="entry name" value="Membr-assoc_MAPEG"/>
</dbReference>
<evidence type="ECO:0000256" key="2">
    <source>
        <dbReference type="ARBA" id="ARBA00022692"/>
    </source>
</evidence>
<name>A0A1H7KZ30_STIAU</name>
<feature type="transmembrane region" description="Helical" evidence="5">
    <location>
        <begin position="68"/>
        <end position="89"/>
    </location>
</feature>
<dbReference type="Proteomes" id="UP000182719">
    <property type="component" value="Unassembled WGS sequence"/>
</dbReference>
<dbReference type="AlphaFoldDB" id="A0A1H7KZ30"/>
<accession>A0A1H7KZ30</accession>
<evidence type="ECO:0000256" key="4">
    <source>
        <dbReference type="ARBA" id="ARBA00023136"/>
    </source>
</evidence>
<evidence type="ECO:0000256" key="1">
    <source>
        <dbReference type="ARBA" id="ARBA00004370"/>
    </source>
</evidence>
<dbReference type="Gene3D" id="1.20.120.550">
    <property type="entry name" value="Membrane associated eicosanoid/glutathione metabolism-like domain"/>
    <property type="match status" value="1"/>
</dbReference>
<dbReference type="Pfam" id="PF01124">
    <property type="entry name" value="MAPEG"/>
    <property type="match status" value="1"/>
</dbReference>
<keyword evidence="3 5" id="KW-1133">Transmembrane helix</keyword>
<evidence type="ECO:0000313" key="6">
    <source>
        <dbReference type="EMBL" id="SEK91988.1"/>
    </source>
</evidence>
<sequence length="137" mass="15046">MSMSLWSLLGFAAWTLLLVLGVVSYRSALVLSGKRRANAWGRHLPFQDPDLLLRLAHAHANCLENLPLLAAVVLVAGLTGKLALIDPLAGPYLALRIGQTLVHLVGTSHWLVFLRFSFFLPQLLLLVWMMGRLAGVL</sequence>
<dbReference type="GO" id="GO:0016020">
    <property type="term" value="C:membrane"/>
    <property type="evidence" value="ECO:0007669"/>
    <property type="project" value="UniProtKB-SubCell"/>
</dbReference>
<gene>
    <name evidence="6" type="ORF">SAMN05444354_10371</name>
</gene>
<proteinExistence type="predicted"/>
<keyword evidence="4 5" id="KW-0472">Membrane</keyword>
<reference evidence="7" key="1">
    <citation type="submission" date="2016-10" db="EMBL/GenBank/DDBJ databases">
        <authorList>
            <person name="Varghese N."/>
            <person name="Submissions S."/>
        </authorList>
    </citation>
    <scope>NUCLEOTIDE SEQUENCE [LARGE SCALE GENOMIC DNA]</scope>
    <source>
        <strain evidence="7">DSM 17044</strain>
    </source>
</reference>
<keyword evidence="2 5" id="KW-0812">Transmembrane</keyword>
<evidence type="ECO:0000256" key="3">
    <source>
        <dbReference type="ARBA" id="ARBA00022989"/>
    </source>
</evidence>
<organism evidence="6 7">
    <name type="scientific">Stigmatella aurantiaca</name>
    <dbReference type="NCBI Taxonomy" id="41"/>
    <lineage>
        <taxon>Bacteria</taxon>
        <taxon>Pseudomonadati</taxon>
        <taxon>Myxococcota</taxon>
        <taxon>Myxococcia</taxon>
        <taxon>Myxococcales</taxon>
        <taxon>Cystobacterineae</taxon>
        <taxon>Archangiaceae</taxon>
        <taxon>Stigmatella</taxon>
    </lineage>
</organism>
<evidence type="ECO:0000313" key="7">
    <source>
        <dbReference type="Proteomes" id="UP000182719"/>
    </source>
</evidence>
<dbReference type="SUPFAM" id="SSF161084">
    <property type="entry name" value="MAPEG domain-like"/>
    <property type="match status" value="1"/>
</dbReference>
<keyword evidence="7" id="KW-1185">Reference proteome</keyword>
<feature type="transmembrane region" description="Helical" evidence="5">
    <location>
        <begin position="110"/>
        <end position="131"/>
    </location>
</feature>
<dbReference type="InterPro" id="IPR023352">
    <property type="entry name" value="MAPEG-like_dom_sf"/>
</dbReference>
<protein>
    <submittedName>
        <fullName evidence="6">MAPEG family protein</fullName>
    </submittedName>
</protein>
<dbReference type="EMBL" id="FOAP01000003">
    <property type="protein sequence ID" value="SEK91988.1"/>
    <property type="molecule type" value="Genomic_DNA"/>
</dbReference>
<comment type="subcellular location">
    <subcellularLocation>
        <location evidence="1">Membrane</location>
    </subcellularLocation>
</comment>
<evidence type="ECO:0000256" key="5">
    <source>
        <dbReference type="SAM" id="Phobius"/>
    </source>
</evidence>